<dbReference type="AlphaFoldDB" id="G9HRB3"/>
<proteinExistence type="predicted"/>
<geneLocation type="mitochondrion" evidence="1"/>
<evidence type="ECO:0000313" key="1">
    <source>
        <dbReference type="EMBL" id="AEV66625.1"/>
    </source>
</evidence>
<gene>
    <name evidence="1" type="primary">orf510</name>
</gene>
<organism evidence="1">
    <name type="scientific">Oxytricha trifallax</name>
    <dbReference type="NCBI Taxonomy" id="1172189"/>
    <lineage>
        <taxon>Eukaryota</taxon>
        <taxon>Sar</taxon>
        <taxon>Alveolata</taxon>
        <taxon>Ciliophora</taxon>
        <taxon>Intramacronucleata</taxon>
        <taxon>Spirotrichea</taxon>
        <taxon>Stichotrichia</taxon>
        <taxon>Sporadotrichida</taxon>
        <taxon>Oxytrichidae</taxon>
        <taxon>Oxytrichinae</taxon>
        <taxon>Oxytricha</taxon>
    </lineage>
</organism>
<sequence length="199" mass="24469">MKFIWIQLLKQQFERQMSGTYIYKDKFLWKKNNDLMPKDKKTIPYIEKHDLEKLRLFNRLTKIDDEYDWADWWVWRYFFNDEIDLSLEIVREDYGFTDKFAESIGYDPKKHTTKGINIDKTIENTIIFNYKKNNAYNAYRIIEAYIVQRVISDYVMMDTKVKIRDSLDFYKLIRKKEKIEITLLNKDYLQIRNICIGFE</sequence>
<reference evidence="1" key="1">
    <citation type="journal article" date="2012" name="Genome Biol. Evol.">
        <title>The Oxytricha trifallax Mitochondrial Genome.</title>
        <authorList>
            <person name="Swart E.C."/>
            <person name="Nowacki M."/>
            <person name="Shum J."/>
            <person name="Stiles H."/>
            <person name="Higgins B.P."/>
            <person name="Doak T.G."/>
            <person name="Schotanus K."/>
            <person name="Magrini V.J."/>
            <person name="Minx P."/>
            <person name="Mardis E.R."/>
            <person name="Landweber L.F."/>
        </authorList>
    </citation>
    <scope>NUCLEOTIDE SEQUENCE</scope>
</reference>
<name>G9HRB3_9SPIT</name>
<accession>G9HRB3</accession>
<protein>
    <submittedName>
        <fullName evidence="1">Uncharacterized protein</fullName>
    </submittedName>
</protein>
<dbReference type="EMBL" id="JN383843">
    <property type="protein sequence ID" value="AEV66625.1"/>
    <property type="molecule type" value="Genomic_DNA"/>
</dbReference>
<keyword evidence="1" id="KW-0496">Mitochondrion</keyword>